<gene>
    <name evidence="2" type="ORF">CAUS1442_LOCUS9540</name>
</gene>
<accession>A0A7R9ZNT5</accession>
<feature type="transmembrane region" description="Helical" evidence="1">
    <location>
        <begin position="136"/>
        <end position="158"/>
    </location>
</feature>
<dbReference type="PANTHER" id="PTHR16189">
    <property type="entry name" value="TRANSMEMBRANE PROTEIN 104-RELATED"/>
    <property type="match status" value="1"/>
</dbReference>
<dbReference type="EMBL" id="HBEF01015228">
    <property type="protein sequence ID" value="CAD8337412.1"/>
    <property type="molecule type" value="Transcribed_RNA"/>
</dbReference>
<protein>
    <recommendedName>
        <fullName evidence="3">Amino acid transporter transmembrane domain-containing protein</fullName>
    </recommendedName>
</protein>
<feature type="transmembrane region" description="Helical" evidence="1">
    <location>
        <begin position="251"/>
        <end position="272"/>
    </location>
</feature>
<evidence type="ECO:0008006" key="3">
    <source>
        <dbReference type="Google" id="ProtNLM"/>
    </source>
</evidence>
<dbReference type="AlphaFoldDB" id="A0A7R9ZNT5"/>
<feature type="transmembrane region" description="Helical" evidence="1">
    <location>
        <begin position="61"/>
        <end position="82"/>
    </location>
</feature>
<keyword evidence="1" id="KW-1133">Transmembrane helix</keyword>
<proteinExistence type="predicted"/>
<reference evidence="2" key="1">
    <citation type="submission" date="2021-01" db="EMBL/GenBank/DDBJ databases">
        <authorList>
            <person name="Corre E."/>
            <person name="Pelletier E."/>
            <person name="Niang G."/>
            <person name="Scheremetjew M."/>
            <person name="Finn R."/>
            <person name="Kale V."/>
            <person name="Holt S."/>
            <person name="Cochrane G."/>
            <person name="Meng A."/>
            <person name="Brown T."/>
            <person name="Cohen L."/>
        </authorList>
    </citation>
    <scope>NUCLEOTIDE SEQUENCE</scope>
    <source>
        <strain evidence="2">CCMP3328</strain>
    </source>
</reference>
<sequence>MFPSHHTQRPRRLPQLVPQQDNSTTQIIGFMILITCCCQFASTFIANGLDTSNVSWWGTNWNSLMGVTIFNFALVLAIPAWLYEKKEEVDVSRVINGSSMMSMALYVVVGGLGALAVPNVSDNMLESMMSGDLGKLTQVTSCAFAFFIIGLGVPLFSVLTRLSLTGGAHFSTPSANILAIYLPFASSWMLYNGEAITRLLSWGGVICTSLVVFILPLIIALYALLTNERAGSIDIYSGIWENRSKEEEKKFLALLLATSFVLICIAIVGNILS</sequence>
<evidence type="ECO:0000313" key="2">
    <source>
        <dbReference type="EMBL" id="CAD8337412.1"/>
    </source>
</evidence>
<dbReference type="PANTHER" id="PTHR16189:SF3">
    <property type="entry name" value="AMINO ACID TRANSPORTER TRANSMEMBRANE DOMAIN-CONTAINING PROTEIN"/>
    <property type="match status" value="1"/>
</dbReference>
<evidence type="ECO:0000256" key="1">
    <source>
        <dbReference type="SAM" id="Phobius"/>
    </source>
</evidence>
<feature type="transmembrane region" description="Helical" evidence="1">
    <location>
        <begin position="202"/>
        <end position="225"/>
    </location>
</feature>
<feature type="transmembrane region" description="Helical" evidence="1">
    <location>
        <begin position="27"/>
        <end position="49"/>
    </location>
</feature>
<feature type="transmembrane region" description="Helical" evidence="1">
    <location>
        <begin position="170"/>
        <end position="190"/>
    </location>
</feature>
<name>A0A7R9ZNT5_9STRA</name>
<keyword evidence="1" id="KW-0812">Transmembrane</keyword>
<keyword evidence="1" id="KW-0472">Membrane</keyword>
<organism evidence="2">
    <name type="scientific">Craspedostauros australis</name>
    <dbReference type="NCBI Taxonomy" id="1486917"/>
    <lineage>
        <taxon>Eukaryota</taxon>
        <taxon>Sar</taxon>
        <taxon>Stramenopiles</taxon>
        <taxon>Ochrophyta</taxon>
        <taxon>Bacillariophyta</taxon>
        <taxon>Bacillariophyceae</taxon>
        <taxon>Bacillariophycidae</taxon>
        <taxon>Naviculales</taxon>
        <taxon>Naviculaceae</taxon>
        <taxon>Craspedostauros</taxon>
    </lineage>
</organism>
<feature type="transmembrane region" description="Helical" evidence="1">
    <location>
        <begin position="94"/>
        <end position="116"/>
    </location>
</feature>